<evidence type="ECO:0000256" key="1">
    <source>
        <dbReference type="SAM" id="Phobius"/>
    </source>
</evidence>
<feature type="transmembrane region" description="Helical" evidence="1">
    <location>
        <begin position="6"/>
        <end position="29"/>
    </location>
</feature>
<evidence type="ECO:0008006" key="4">
    <source>
        <dbReference type="Google" id="ProtNLM"/>
    </source>
</evidence>
<keyword evidence="1" id="KW-1133">Transmembrane helix</keyword>
<dbReference type="Proteomes" id="UP000064525">
    <property type="component" value="Chromosome I"/>
</dbReference>
<proteinExistence type="predicted"/>
<keyword evidence="1" id="KW-0472">Membrane</keyword>
<evidence type="ECO:0000313" key="3">
    <source>
        <dbReference type="Proteomes" id="UP000064525"/>
    </source>
</evidence>
<dbReference type="PATRIC" id="fig|76936.10.peg.318"/>
<organism evidence="2 3">
    <name type="scientific">Helicobacter typhlonius</name>
    <dbReference type="NCBI Taxonomy" id="76936"/>
    <lineage>
        <taxon>Bacteria</taxon>
        <taxon>Pseudomonadati</taxon>
        <taxon>Campylobacterota</taxon>
        <taxon>Epsilonproteobacteria</taxon>
        <taxon>Campylobacterales</taxon>
        <taxon>Helicobacteraceae</taxon>
        <taxon>Helicobacter</taxon>
    </lineage>
</organism>
<dbReference type="KEGG" id="hty:BN2458_PEG0329"/>
<gene>
    <name evidence="2" type="ORF">BN2458_PEG0329</name>
</gene>
<dbReference type="AlphaFoldDB" id="A0A0S4PV36"/>
<protein>
    <recommendedName>
        <fullName evidence="4">GtrA-like protein domain-containing protein</fullName>
    </recommendedName>
</protein>
<accession>A0A0S4PV36</accession>
<keyword evidence="1" id="KW-0812">Transmembrane</keyword>
<reference evidence="3" key="1">
    <citation type="submission" date="2015-11" db="EMBL/GenBank/DDBJ databases">
        <authorList>
            <person name="Anvar S.Y."/>
        </authorList>
    </citation>
    <scope>NUCLEOTIDE SEQUENCE [LARGE SCALE GENOMIC DNA]</scope>
</reference>
<evidence type="ECO:0000313" key="2">
    <source>
        <dbReference type="EMBL" id="CUU39216.1"/>
    </source>
</evidence>
<dbReference type="EMBL" id="LN907858">
    <property type="protein sequence ID" value="CUU39216.1"/>
    <property type="molecule type" value="Genomic_DNA"/>
</dbReference>
<name>A0A0S4PV36_9HELI</name>
<sequence>MLYVCVQWLGFYEIISKILATGIAFVFNFGMRQFIIYR</sequence>